<feature type="region of interest" description="Disordered" evidence="1">
    <location>
        <begin position="116"/>
        <end position="172"/>
    </location>
</feature>
<protein>
    <recommendedName>
        <fullName evidence="4">Secreted protein</fullName>
    </recommendedName>
</protein>
<feature type="compositionally biased region" description="Low complexity" evidence="1">
    <location>
        <begin position="116"/>
        <end position="133"/>
    </location>
</feature>
<evidence type="ECO:0000313" key="2">
    <source>
        <dbReference type="EMBL" id="CAK0899582.1"/>
    </source>
</evidence>
<evidence type="ECO:0008006" key="4">
    <source>
        <dbReference type="Google" id="ProtNLM"/>
    </source>
</evidence>
<evidence type="ECO:0000256" key="1">
    <source>
        <dbReference type="SAM" id="MobiDB-lite"/>
    </source>
</evidence>
<proteinExistence type="predicted"/>
<accession>A0ABN9XIZ8</accession>
<evidence type="ECO:0000313" key="3">
    <source>
        <dbReference type="Proteomes" id="UP001189429"/>
    </source>
</evidence>
<organism evidence="2 3">
    <name type="scientific">Prorocentrum cordatum</name>
    <dbReference type="NCBI Taxonomy" id="2364126"/>
    <lineage>
        <taxon>Eukaryota</taxon>
        <taxon>Sar</taxon>
        <taxon>Alveolata</taxon>
        <taxon>Dinophyceae</taxon>
        <taxon>Prorocentrales</taxon>
        <taxon>Prorocentraceae</taxon>
        <taxon>Prorocentrum</taxon>
    </lineage>
</organism>
<name>A0ABN9XIZ8_9DINO</name>
<sequence>MEVYTVVIVVFLLVRMLMEAQVVLLVGLPVDLQVDATVLMTPCRPLRPAEMLVEKTATTWTFPRFLLSRPAPSLAQGSYKYVHAQAVHGCYSDGLFRCARHVFWQARCLEQPPARILSPSSASSANPASQSPAHARRNFAEVAAQQRLRRTSSRRSGPKAPGPRQGRNQTRR</sequence>
<feature type="compositionally biased region" description="Basic residues" evidence="1">
    <location>
        <begin position="147"/>
        <end position="157"/>
    </location>
</feature>
<keyword evidence="3" id="KW-1185">Reference proteome</keyword>
<gene>
    <name evidence="2" type="ORF">PCOR1329_LOCUS77057</name>
</gene>
<dbReference type="EMBL" id="CAUYUJ010020627">
    <property type="protein sequence ID" value="CAK0899582.1"/>
    <property type="molecule type" value="Genomic_DNA"/>
</dbReference>
<reference evidence="2" key="1">
    <citation type="submission" date="2023-10" db="EMBL/GenBank/DDBJ databases">
        <authorList>
            <person name="Chen Y."/>
            <person name="Shah S."/>
            <person name="Dougan E. K."/>
            <person name="Thang M."/>
            <person name="Chan C."/>
        </authorList>
    </citation>
    <scope>NUCLEOTIDE SEQUENCE [LARGE SCALE GENOMIC DNA]</scope>
</reference>
<dbReference type="Proteomes" id="UP001189429">
    <property type="component" value="Unassembled WGS sequence"/>
</dbReference>
<comment type="caution">
    <text evidence="2">The sequence shown here is derived from an EMBL/GenBank/DDBJ whole genome shotgun (WGS) entry which is preliminary data.</text>
</comment>